<proteinExistence type="predicted"/>
<evidence type="ECO:0000259" key="6">
    <source>
        <dbReference type="Pfam" id="PF01485"/>
    </source>
</evidence>
<evidence type="ECO:0000256" key="5">
    <source>
        <dbReference type="SAM" id="MobiDB-lite"/>
    </source>
</evidence>
<feature type="region of interest" description="Disordered" evidence="5">
    <location>
        <begin position="1"/>
        <end position="63"/>
    </location>
</feature>
<dbReference type="EMBL" id="JAULSU010000001">
    <property type="protein sequence ID" value="KAK0632503.1"/>
    <property type="molecule type" value="Genomic_DNA"/>
</dbReference>
<evidence type="ECO:0000256" key="3">
    <source>
        <dbReference type="ARBA" id="ARBA00022786"/>
    </source>
</evidence>
<feature type="compositionally biased region" description="Low complexity" evidence="5">
    <location>
        <begin position="29"/>
        <end position="42"/>
    </location>
</feature>
<feature type="compositionally biased region" description="Polar residues" evidence="5">
    <location>
        <begin position="1"/>
        <end position="10"/>
    </location>
</feature>
<evidence type="ECO:0000313" key="7">
    <source>
        <dbReference type="EMBL" id="KAK0632503.1"/>
    </source>
</evidence>
<keyword evidence="4" id="KW-0862">Zinc</keyword>
<reference evidence="7" key="1">
    <citation type="submission" date="2023-06" db="EMBL/GenBank/DDBJ databases">
        <title>Genome-scale phylogeny and comparative genomics of the fungal order Sordariales.</title>
        <authorList>
            <consortium name="Lawrence Berkeley National Laboratory"/>
            <person name="Hensen N."/>
            <person name="Bonometti L."/>
            <person name="Westerberg I."/>
            <person name="Brannstrom I.O."/>
            <person name="Guillou S."/>
            <person name="Cros-Aarteil S."/>
            <person name="Calhoun S."/>
            <person name="Haridas S."/>
            <person name="Kuo A."/>
            <person name="Mondo S."/>
            <person name="Pangilinan J."/>
            <person name="Riley R."/>
            <person name="Labutti K."/>
            <person name="Andreopoulos B."/>
            <person name="Lipzen A."/>
            <person name="Chen C."/>
            <person name="Yanf M."/>
            <person name="Daum C."/>
            <person name="Ng V."/>
            <person name="Clum A."/>
            <person name="Steindorff A."/>
            <person name="Ohm R."/>
            <person name="Martin F."/>
            <person name="Silar P."/>
            <person name="Natvig D."/>
            <person name="Lalanne C."/>
            <person name="Gautier V."/>
            <person name="Ament-Velasquez S.L."/>
            <person name="Kruys A."/>
            <person name="Hutchinson M.I."/>
            <person name="Powell A.J."/>
            <person name="Barry K."/>
            <person name="Miller A.N."/>
            <person name="Grigoriev I.V."/>
            <person name="Debuchy R."/>
            <person name="Gladieux P."/>
            <person name="Thoren M.H."/>
            <person name="Johannesson H."/>
        </authorList>
    </citation>
    <scope>NUCLEOTIDE SEQUENCE</scope>
    <source>
        <strain evidence="7">CBS 606.72</strain>
    </source>
</reference>
<evidence type="ECO:0000313" key="8">
    <source>
        <dbReference type="Proteomes" id="UP001175000"/>
    </source>
</evidence>
<keyword evidence="8" id="KW-1185">Reference proteome</keyword>
<organism evidence="7 8">
    <name type="scientific">Immersiella caudata</name>
    <dbReference type="NCBI Taxonomy" id="314043"/>
    <lineage>
        <taxon>Eukaryota</taxon>
        <taxon>Fungi</taxon>
        <taxon>Dikarya</taxon>
        <taxon>Ascomycota</taxon>
        <taxon>Pezizomycotina</taxon>
        <taxon>Sordariomycetes</taxon>
        <taxon>Sordariomycetidae</taxon>
        <taxon>Sordariales</taxon>
        <taxon>Lasiosphaeriaceae</taxon>
        <taxon>Immersiella</taxon>
    </lineage>
</organism>
<dbReference type="InterPro" id="IPR002867">
    <property type="entry name" value="IBR_dom"/>
</dbReference>
<feature type="domain" description="IBR" evidence="6">
    <location>
        <begin position="147"/>
        <end position="200"/>
    </location>
</feature>
<keyword evidence="3" id="KW-0833">Ubl conjugation pathway</keyword>
<name>A0AA39XEJ0_9PEZI</name>
<dbReference type="CDD" id="cd20335">
    <property type="entry name" value="BRcat_RBR"/>
    <property type="match status" value="1"/>
</dbReference>
<keyword evidence="2" id="KW-0863">Zinc-finger</keyword>
<dbReference type="Proteomes" id="UP001175000">
    <property type="component" value="Unassembled WGS sequence"/>
</dbReference>
<dbReference type="Pfam" id="PF01485">
    <property type="entry name" value="IBR"/>
    <property type="match status" value="1"/>
</dbReference>
<evidence type="ECO:0000256" key="4">
    <source>
        <dbReference type="ARBA" id="ARBA00022833"/>
    </source>
</evidence>
<sequence length="243" mass="25636">MDSSFLSSPQPYSPAESDIWSETLPNDDTLSTTATSILSTPSRPSKPGVQQPYLLPPYPLSPTSSSPSTTTTCHKCSSPAPRTSGTLSCGHTTCPSCIHSSALSSLISAATGADFLPATCCPSKSYPLATIGSALSLPEFIAYRERLAERKLPLEKRVYCADEECGMFIFEGKKRARTGNCPLCGLRTCLGCGKRGHMGACSTVPVRSGGRVVKGRGKRPGRVSEWLKGVEGEIEGKGEGLDG</sequence>
<dbReference type="AlphaFoldDB" id="A0AA39XEJ0"/>
<protein>
    <recommendedName>
        <fullName evidence="6">IBR domain-containing protein</fullName>
    </recommendedName>
</protein>
<evidence type="ECO:0000256" key="1">
    <source>
        <dbReference type="ARBA" id="ARBA00022723"/>
    </source>
</evidence>
<comment type="caution">
    <text evidence="7">The sequence shown here is derived from an EMBL/GenBank/DDBJ whole genome shotgun (WGS) entry which is preliminary data.</text>
</comment>
<keyword evidence="1" id="KW-0479">Metal-binding</keyword>
<evidence type="ECO:0000256" key="2">
    <source>
        <dbReference type="ARBA" id="ARBA00022771"/>
    </source>
</evidence>
<gene>
    <name evidence="7" type="ORF">B0T14DRAFT_560190</name>
</gene>
<accession>A0AA39XEJ0</accession>
<dbReference type="GO" id="GO:0008270">
    <property type="term" value="F:zinc ion binding"/>
    <property type="evidence" value="ECO:0007669"/>
    <property type="project" value="UniProtKB-KW"/>
</dbReference>